<dbReference type="CDD" id="cd05243">
    <property type="entry name" value="SDR_a5"/>
    <property type="match status" value="1"/>
</dbReference>
<evidence type="ECO:0000259" key="1">
    <source>
        <dbReference type="Pfam" id="PF13460"/>
    </source>
</evidence>
<dbReference type="OrthoDB" id="4248066at2"/>
<dbReference type="InterPro" id="IPR016040">
    <property type="entry name" value="NAD(P)-bd_dom"/>
</dbReference>
<dbReference type="EMBL" id="PYYB01000001">
    <property type="protein sequence ID" value="PTL58273.1"/>
    <property type="molecule type" value="Genomic_DNA"/>
</dbReference>
<proteinExistence type="predicted"/>
<evidence type="ECO:0000313" key="2">
    <source>
        <dbReference type="EMBL" id="PTL58273.1"/>
    </source>
</evidence>
<keyword evidence="3" id="KW-1185">Reference proteome</keyword>
<organism evidence="2 3">
    <name type="scientific">Paraconexibacter algicola</name>
    <dbReference type="NCBI Taxonomy" id="2133960"/>
    <lineage>
        <taxon>Bacteria</taxon>
        <taxon>Bacillati</taxon>
        <taxon>Actinomycetota</taxon>
        <taxon>Thermoleophilia</taxon>
        <taxon>Solirubrobacterales</taxon>
        <taxon>Paraconexibacteraceae</taxon>
        <taxon>Paraconexibacter</taxon>
    </lineage>
</organism>
<dbReference type="Proteomes" id="UP000240739">
    <property type="component" value="Unassembled WGS sequence"/>
</dbReference>
<dbReference type="Pfam" id="PF13460">
    <property type="entry name" value="NAD_binding_10"/>
    <property type="match status" value="1"/>
</dbReference>
<dbReference type="SUPFAM" id="SSF51735">
    <property type="entry name" value="NAD(P)-binding Rossmann-fold domains"/>
    <property type="match status" value="1"/>
</dbReference>
<dbReference type="InterPro" id="IPR036291">
    <property type="entry name" value="NAD(P)-bd_dom_sf"/>
</dbReference>
<comment type="caution">
    <text evidence="2">The sequence shown here is derived from an EMBL/GenBank/DDBJ whole genome shotgun (WGS) entry which is preliminary data.</text>
</comment>
<gene>
    <name evidence="2" type="ORF">C7Y72_00725</name>
</gene>
<dbReference type="Gene3D" id="3.40.50.720">
    <property type="entry name" value="NAD(P)-binding Rossmann-like Domain"/>
    <property type="match status" value="1"/>
</dbReference>
<evidence type="ECO:0000313" key="3">
    <source>
        <dbReference type="Proteomes" id="UP000240739"/>
    </source>
</evidence>
<dbReference type="AlphaFoldDB" id="A0A2T4UG98"/>
<reference evidence="2 3" key="1">
    <citation type="submission" date="2018-03" db="EMBL/GenBank/DDBJ databases">
        <title>Aquarubrobacter algicola gen. nov., sp. nov., a novel actinobacterium isolated from shallow eutrophic lake during the end of cyanobacterial harmful algal blooms.</title>
        <authorList>
            <person name="Chun S.J."/>
        </authorList>
    </citation>
    <scope>NUCLEOTIDE SEQUENCE [LARGE SCALE GENOMIC DNA]</scope>
    <source>
        <strain evidence="2 3">Seoho-28</strain>
    </source>
</reference>
<accession>A0A2T4UG98</accession>
<protein>
    <submittedName>
        <fullName evidence="2">NAD-dependent dehydratase</fullName>
    </submittedName>
</protein>
<dbReference type="RefSeq" id="WP_107566711.1">
    <property type="nucleotide sequence ID" value="NZ_PYYB01000001.1"/>
</dbReference>
<feature type="domain" description="NAD(P)-binding" evidence="1">
    <location>
        <begin position="7"/>
        <end position="191"/>
    </location>
</feature>
<dbReference type="PANTHER" id="PTHR15020">
    <property type="entry name" value="FLAVIN REDUCTASE-RELATED"/>
    <property type="match status" value="1"/>
</dbReference>
<sequence length="216" mass="22526">MEIVIAGAHGQIGRRLTRQLAGRGDRVHGIIRNPDHAADVEADGGVPVVLDLERADHDAVTTALAGADAVVFAAGAGPGSGAERKRTVDRDAAILLLDATVRAGVGRYLIVSSVGTEDPPSGDDVFAVYLRAKAEADAAVMASELDWMVVRPGRLTDDDGTGLVRLDAEPHRGEVPREDVATVLAALLATPALRRRVLYLNGGEQPVAAALETLHG</sequence>
<name>A0A2T4UG98_9ACTN</name>
<dbReference type="PANTHER" id="PTHR15020:SF50">
    <property type="entry name" value="UPF0659 PROTEIN YMR090W"/>
    <property type="match status" value="1"/>
</dbReference>